<reference evidence="3" key="2">
    <citation type="submission" date="2018-02" db="UniProtKB">
        <authorList>
            <consortium name="EnsemblPlants"/>
        </authorList>
    </citation>
    <scope>IDENTIFICATION</scope>
    <source>
        <strain evidence="3">Williams 82</strain>
    </source>
</reference>
<dbReference type="AlphaFoldDB" id="A0A0R0GD17"/>
<name>A0A0R0GD17_SOYBN</name>
<dbReference type="PROSITE" id="PS50405">
    <property type="entry name" value="GST_CTER"/>
    <property type="match status" value="1"/>
</dbReference>
<feature type="non-terminal residue" evidence="2">
    <location>
        <position position="1"/>
    </location>
</feature>
<proteinExistence type="predicted"/>
<organism evidence="2">
    <name type="scientific">Glycine max</name>
    <name type="common">Soybean</name>
    <name type="synonym">Glycine hispida</name>
    <dbReference type="NCBI Taxonomy" id="3847"/>
    <lineage>
        <taxon>Eukaryota</taxon>
        <taxon>Viridiplantae</taxon>
        <taxon>Streptophyta</taxon>
        <taxon>Embryophyta</taxon>
        <taxon>Tracheophyta</taxon>
        <taxon>Spermatophyta</taxon>
        <taxon>Magnoliopsida</taxon>
        <taxon>eudicotyledons</taxon>
        <taxon>Gunneridae</taxon>
        <taxon>Pentapetalae</taxon>
        <taxon>rosids</taxon>
        <taxon>fabids</taxon>
        <taxon>Fabales</taxon>
        <taxon>Fabaceae</taxon>
        <taxon>Papilionoideae</taxon>
        <taxon>50 kb inversion clade</taxon>
        <taxon>NPAAA clade</taxon>
        <taxon>indigoferoid/millettioid clade</taxon>
        <taxon>Phaseoleae</taxon>
        <taxon>Glycine</taxon>
        <taxon>Glycine subgen. Soja</taxon>
    </lineage>
</organism>
<dbReference type="InterPro" id="IPR036282">
    <property type="entry name" value="Glutathione-S-Trfase_C_sf"/>
</dbReference>
<dbReference type="InParanoid" id="A0A0R0GD17"/>
<sequence length="90" mass="10291">ILPTIWNACWSDENRREKAVEEALEALKILQEALKDKKFFGGDNIGLVDIAANFIGYWVPILQDIARLELLTIEKFPSYINRVKSLSITL</sequence>
<dbReference type="EnsemblPlants" id="KRH16254">
    <property type="protein sequence ID" value="KRH16254"/>
    <property type="gene ID" value="GLYMA_14G143600"/>
</dbReference>
<accession>A0A0R0GD17</accession>
<reference evidence="2 3" key="1">
    <citation type="journal article" date="2010" name="Nature">
        <title>Genome sequence of the palaeopolyploid soybean.</title>
        <authorList>
            <person name="Schmutz J."/>
            <person name="Cannon S.B."/>
            <person name="Schlueter J."/>
            <person name="Ma J."/>
            <person name="Mitros T."/>
            <person name="Nelson W."/>
            <person name="Hyten D.L."/>
            <person name="Song Q."/>
            <person name="Thelen J.J."/>
            <person name="Cheng J."/>
            <person name="Xu D."/>
            <person name="Hellsten U."/>
            <person name="May G.D."/>
            <person name="Yu Y."/>
            <person name="Sakurai T."/>
            <person name="Umezawa T."/>
            <person name="Bhattacharyya M.K."/>
            <person name="Sandhu D."/>
            <person name="Valliyodan B."/>
            <person name="Lindquist E."/>
            <person name="Peto M."/>
            <person name="Grant D."/>
            <person name="Shu S."/>
            <person name="Goodstein D."/>
            <person name="Barry K."/>
            <person name="Futrell-Griggs M."/>
            <person name="Abernathy B."/>
            <person name="Du J."/>
            <person name="Tian Z."/>
            <person name="Zhu L."/>
            <person name="Gill N."/>
            <person name="Joshi T."/>
            <person name="Libault M."/>
            <person name="Sethuraman A."/>
            <person name="Zhang X.-C."/>
            <person name="Shinozaki K."/>
            <person name="Nguyen H.T."/>
            <person name="Wing R.A."/>
            <person name="Cregan P."/>
            <person name="Specht J."/>
            <person name="Grimwood J."/>
            <person name="Rokhsar D."/>
            <person name="Stacey G."/>
            <person name="Shoemaker R.C."/>
            <person name="Jackson S.A."/>
        </authorList>
    </citation>
    <scope>NUCLEOTIDE SEQUENCE</scope>
    <source>
        <strain evidence="3">cv. Williams 82</strain>
        <tissue evidence="2">Callus</tissue>
    </source>
</reference>
<dbReference type="GO" id="GO:0004364">
    <property type="term" value="F:glutathione transferase activity"/>
    <property type="evidence" value="ECO:0007669"/>
    <property type="project" value="InterPro"/>
</dbReference>
<reference evidence="2" key="3">
    <citation type="submission" date="2018-07" db="EMBL/GenBank/DDBJ databases">
        <title>WGS assembly of Glycine max.</title>
        <authorList>
            <person name="Schmutz J."/>
            <person name="Cannon S."/>
            <person name="Schlueter J."/>
            <person name="Ma J."/>
            <person name="Mitros T."/>
            <person name="Nelson W."/>
            <person name="Hyten D."/>
            <person name="Song Q."/>
            <person name="Thelen J."/>
            <person name="Cheng J."/>
            <person name="Xu D."/>
            <person name="Hellsten U."/>
            <person name="May G."/>
            <person name="Yu Y."/>
            <person name="Sakurai T."/>
            <person name="Umezawa T."/>
            <person name="Bhattacharyya M."/>
            <person name="Sandhu D."/>
            <person name="Valliyodan B."/>
            <person name="Lindquist E."/>
            <person name="Peto M."/>
            <person name="Grant D."/>
            <person name="Shu S."/>
            <person name="Goodstein D."/>
            <person name="Barry K."/>
            <person name="Futrell-Griggs M."/>
            <person name="Abernathy B."/>
            <person name="Du J."/>
            <person name="Tian Z."/>
            <person name="Zhu L."/>
            <person name="Gill N."/>
            <person name="Joshi T."/>
            <person name="Libault M."/>
            <person name="Sethuraman A."/>
            <person name="Zhang X."/>
            <person name="Shinozaki K."/>
            <person name="Nguyen H."/>
            <person name="Wing R."/>
            <person name="Cregan P."/>
            <person name="Specht J."/>
            <person name="Grimwood J."/>
            <person name="Rokhsar D."/>
            <person name="Stacey G."/>
            <person name="Shoemaker R."/>
            <person name="Jackson S."/>
        </authorList>
    </citation>
    <scope>NUCLEOTIDE SEQUENCE</scope>
    <source>
        <tissue evidence="2">Callus</tissue>
    </source>
</reference>
<dbReference type="Pfam" id="PF00043">
    <property type="entry name" value="GST_C"/>
    <property type="match status" value="1"/>
</dbReference>
<dbReference type="PANTHER" id="PTHR11260">
    <property type="entry name" value="GLUTATHIONE S-TRANSFERASE, GST, SUPERFAMILY, GST DOMAIN CONTAINING"/>
    <property type="match status" value="1"/>
</dbReference>
<protein>
    <recommendedName>
        <fullName evidence="1">GST C-terminal domain-containing protein</fullName>
    </recommendedName>
</protein>
<dbReference type="InterPro" id="IPR045074">
    <property type="entry name" value="GST_C_Tau"/>
</dbReference>
<dbReference type="Gramene" id="KRH16254">
    <property type="protein sequence ID" value="KRH16254"/>
    <property type="gene ID" value="GLYMA_14G143600"/>
</dbReference>
<feature type="domain" description="GST C-terminal" evidence="1">
    <location>
        <begin position="1"/>
        <end position="90"/>
    </location>
</feature>
<dbReference type="EMBL" id="CM000847">
    <property type="protein sequence ID" value="KRH16254.1"/>
    <property type="molecule type" value="Genomic_DNA"/>
</dbReference>
<dbReference type="PANTHER" id="PTHR11260:SF676">
    <property type="entry name" value="GLUTATHIONE S-TRANSFERASE U8"/>
    <property type="match status" value="1"/>
</dbReference>
<dbReference type="Proteomes" id="UP000008827">
    <property type="component" value="Chromosome 14"/>
</dbReference>
<dbReference type="InterPro" id="IPR045073">
    <property type="entry name" value="Omega/Tau-like"/>
</dbReference>
<dbReference type="CDD" id="cd03185">
    <property type="entry name" value="GST_C_Tau"/>
    <property type="match status" value="1"/>
</dbReference>
<evidence type="ECO:0000313" key="3">
    <source>
        <dbReference type="EnsemblPlants" id="KRH16254"/>
    </source>
</evidence>
<evidence type="ECO:0000313" key="4">
    <source>
        <dbReference type="Proteomes" id="UP000008827"/>
    </source>
</evidence>
<dbReference type="PaxDb" id="3847-GLYMA14G21629.1"/>
<dbReference type="GO" id="GO:0006749">
    <property type="term" value="P:glutathione metabolic process"/>
    <property type="evidence" value="ECO:0007669"/>
    <property type="project" value="InterPro"/>
</dbReference>
<gene>
    <name evidence="2" type="ORF">GLYMA_14G143600</name>
</gene>
<dbReference type="OMA" id="WSDENRR"/>
<dbReference type="STRING" id="3847.A0A0R0GD17"/>
<evidence type="ECO:0000259" key="1">
    <source>
        <dbReference type="PROSITE" id="PS50405"/>
    </source>
</evidence>
<dbReference type="Gene3D" id="1.20.1050.10">
    <property type="match status" value="1"/>
</dbReference>
<keyword evidence="4" id="KW-1185">Reference proteome</keyword>
<dbReference type="SUPFAM" id="SSF47616">
    <property type="entry name" value="GST C-terminal domain-like"/>
    <property type="match status" value="1"/>
</dbReference>
<dbReference type="InterPro" id="IPR004046">
    <property type="entry name" value="GST_C"/>
</dbReference>
<dbReference type="InterPro" id="IPR010987">
    <property type="entry name" value="Glutathione-S-Trfase_C-like"/>
</dbReference>
<dbReference type="SMR" id="A0A0R0GD17"/>
<evidence type="ECO:0000313" key="2">
    <source>
        <dbReference type="EMBL" id="KRH16254.1"/>
    </source>
</evidence>